<name>A0A1S3KE20_LINAN</name>
<keyword evidence="5 11" id="KW-0812">Transmembrane</keyword>
<evidence type="ECO:0000256" key="7">
    <source>
        <dbReference type="ARBA" id="ARBA00022989"/>
    </source>
</evidence>
<evidence type="ECO:0000256" key="8">
    <source>
        <dbReference type="ARBA" id="ARBA00023136"/>
    </source>
</evidence>
<dbReference type="RefSeq" id="XP_013420875.1">
    <property type="nucleotide sequence ID" value="XM_013565421.1"/>
</dbReference>
<dbReference type="PANTHER" id="PTHR19297">
    <property type="entry name" value="GLYCOSYLTRANSFERASE 14 FAMILY MEMBER"/>
    <property type="match status" value="1"/>
</dbReference>
<comment type="pathway">
    <text evidence="2">Protein modification; protein glycosylation.</text>
</comment>
<keyword evidence="9" id="KW-0325">Glycoprotein</keyword>
<organism evidence="12 13">
    <name type="scientific">Lingula anatina</name>
    <name type="common">Brachiopod</name>
    <name type="synonym">Lingula unguis</name>
    <dbReference type="NCBI Taxonomy" id="7574"/>
    <lineage>
        <taxon>Eukaryota</taxon>
        <taxon>Metazoa</taxon>
        <taxon>Spiralia</taxon>
        <taxon>Lophotrochozoa</taxon>
        <taxon>Brachiopoda</taxon>
        <taxon>Linguliformea</taxon>
        <taxon>Lingulata</taxon>
        <taxon>Lingulida</taxon>
        <taxon>Linguloidea</taxon>
        <taxon>Lingulidae</taxon>
        <taxon>Lingula</taxon>
    </lineage>
</organism>
<evidence type="ECO:0000256" key="3">
    <source>
        <dbReference type="ARBA" id="ARBA00022676"/>
    </source>
</evidence>
<evidence type="ECO:0000256" key="9">
    <source>
        <dbReference type="ARBA" id="ARBA00023180"/>
    </source>
</evidence>
<keyword evidence="8 11" id="KW-0472">Membrane</keyword>
<comment type="subcellular location">
    <subcellularLocation>
        <location evidence="1">Membrane</location>
        <topology evidence="1">Single-pass type II membrane protein</topology>
    </subcellularLocation>
</comment>
<evidence type="ECO:0000256" key="5">
    <source>
        <dbReference type="ARBA" id="ARBA00022692"/>
    </source>
</evidence>
<accession>A0A1S3KE20</accession>
<dbReference type="PANTHER" id="PTHR19297:SF181">
    <property type="entry name" value="PROTEIN XYLOSYLTRANSFERASE"/>
    <property type="match status" value="1"/>
</dbReference>
<evidence type="ECO:0000256" key="4">
    <source>
        <dbReference type="ARBA" id="ARBA00022679"/>
    </source>
</evidence>
<gene>
    <name evidence="13 14" type="primary">LOC106181126</name>
</gene>
<dbReference type="GO" id="GO:0016020">
    <property type="term" value="C:membrane"/>
    <property type="evidence" value="ECO:0007669"/>
    <property type="project" value="UniProtKB-SubCell"/>
</dbReference>
<dbReference type="AlphaFoldDB" id="A0A1S3KE20"/>
<dbReference type="OrthoDB" id="2019572at2759"/>
<proteinExistence type="inferred from homology"/>
<keyword evidence="6" id="KW-0735">Signal-anchor</keyword>
<comment type="similarity">
    <text evidence="10">Belongs to the glycosyltransferase 14 family.</text>
</comment>
<evidence type="ECO:0000256" key="1">
    <source>
        <dbReference type="ARBA" id="ARBA00004606"/>
    </source>
</evidence>
<evidence type="ECO:0000313" key="14">
    <source>
        <dbReference type="RefSeq" id="XP_013420876.1"/>
    </source>
</evidence>
<evidence type="ECO:0000256" key="11">
    <source>
        <dbReference type="SAM" id="Phobius"/>
    </source>
</evidence>
<dbReference type="GeneID" id="106181126"/>
<dbReference type="Pfam" id="PF02485">
    <property type="entry name" value="Branch"/>
    <property type="match status" value="1"/>
</dbReference>
<reference evidence="13 14" key="1">
    <citation type="submission" date="2025-04" db="UniProtKB">
        <authorList>
            <consortium name="RefSeq"/>
        </authorList>
    </citation>
    <scope>IDENTIFICATION</scope>
    <source>
        <tissue evidence="13 14">Gonads</tissue>
    </source>
</reference>
<evidence type="ECO:0000256" key="6">
    <source>
        <dbReference type="ARBA" id="ARBA00022968"/>
    </source>
</evidence>
<dbReference type="KEGG" id="lak:106181126"/>
<evidence type="ECO:0000256" key="2">
    <source>
        <dbReference type="ARBA" id="ARBA00004922"/>
    </source>
</evidence>
<evidence type="ECO:0000256" key="10">
    <source>
        <dbReference type="ARBA" id="ARBA00038150"/>
    </source>
</evidence>
<keyword evidence="4" id="KW-0808">Transferase</keyword>
<evidence type="ECO:0000313" key="12">
    <source>
        <dbReference type="Proteomes" id="UP000085678"/>
    </source>
</evidence>
<keyword evidence="12" id="KW-1185">Reference proteome</keyword>
<dbReference type="RefSeq" id="XP_013420876.1">
    <property type="nucleotide sequence ID" value="XM_013565422.1"/>
</dbReference>
<keyword evidence="7 11" id="KW-1133">Transmembrane helix</keyword>
<evidence type="ECO:0000313" key="13">
    <source>
        <dbReference type="RefSeq" id="XP_013420875.1"/>
    </source>
</evidence>
<feature type="transmembrane region" description="Helical" evidence="11">
    <location>
        <begin position="7"/>
        <end position="23"/>
    </location>
</feature>
<sequence>MARRKRNAYYTCTVLIFSIYLFLKMQIFQQSSTSDTSEDIDYFVIQDSHKSADRVNHTQHQFRSDCRRLLEGDREEILYAKSRVKMTKPKFISDHAFGELTSNCDTFKRTRGYVLNSLEEEEQFPIAFSILLYKDVHQTERLLRAIYRPQNTYCIHVDAKSSDSVHVAIRNIAKCFDNVFIASKLERVIYAGFSRLKAEINCMHDSYKRPEQWKYYINLPSQEFPLKTNYEMVQILKLYNGANDIEGITGRRLSGIAYRFRYHWDIQEKNGKRIYNNTRILKSKPPNNITIIRGSAYGIFSRQFVRFILINPSAKALLEWSRDTYSPDEYYWATLNFLKYNPHLNTPGGYDGVPDSKPWLAVWAAWKGVDKCYGKWQRGICVFGVGDLQFMVERKELFVNKFLYDYEPLALECAEEWLRYKQMAALPIDLSYYRNLTFLRKEKNL</sequence>
<dbReference type="STRING" id="7574.A0A1S3KE20"/>
<dbReference type="GO" id="GO:0008375">
    <property type="term" value="F:acetylglucosaminyltransferase activity"/>
    <property type="evidence" value="ECO:0007669"/>
    <property type="project" value="TreeGrafter"/>
</dbReference>
<keyword evidence="3" id="KW-0328">Glycosyltransferase</keyword>
<dbReference type="Proteomes" id="UP000085678">
    <property type="component" value="Unplaced"/>
</dbReference>
<protein>
    <submittedName>
        <fullName evidence="13 14">Beta-1,3-galactosyl-O-glycosyl-glycoprotein beta-1,6-N-acetylglucosaminyltransferase</fullName>
    </submittedName>
</protein>
<dbReference type="InterPro" id="IPR003406">
    <property type="entry name" value="Glyco_trans_14"/>
</dbReference>